<evidence type="ECO:0000256" key="1">
    <source>
        <dbReference type="SAM" id="MobiDB-lite"/>
    </source>
</evidence>
<keyword evidence="3" id="KW-1185">Reference proteome</keyword>
<protein>
    <submittedName>
        <fullName evidence="2">Uncharacterized protein</fullName>
    </submittedName>
</protein>
<dbReference type="AlphaFoldDB" id="A0A8S9X032"/>
<evidence type="ECO:0000313" key="3">
    <source>
        <dbReference type="Proteomes" id="UP000466442"/>
    </source>
</evidence>
<comment type="caution">
    <text evidence="2">The sequence shown here is derived from an EMBL/GenBank/DDBJ whole genome shotgun (WGS) entry which is preliminary data.</text>
</comment>
<accession>A0A8S9X032</accession>
<gene>
    <name evidence="2" type="ORF">GE061_004096</name>
</gene>
<evidence type="ECO:0000313" key="2">
    <source>
        <dbReference type="EMBL" id="KAF6201701.1"/>
    </source>
</evidence>
<sequence>MDPVRLSLKVFNRVPNCENISAVESLSDPAVAIVLDEENPYRPSPLVSYLRRRLLLLVLMAVTGCITHKPNHGEDFNLTDALKSRYDKAKAVFEDLQKYYKGSKLEKLVQAAQKYRDKHMNDPLEPVFKKLASWSKPNGKFSSIYELYKQLIKTGNKKPNIDSEEIKSAGRMAANTVRYKPKKLQAARFMMYPPVIGDINSEPFLPNNLGMEDPMMDGGLEGPKDPEPPPPPPPKKENKESSGLGSYDFGGGLSQKKGGKNQAGNEQKWPVQGVKWRESGGVTYIRHAG</sequence>
<reference evidence="2" key="1">
    <citation type="journal article" date="2021" name="Mol. Ecol. Resour.">
        <title>Apolygus lucorum genome provides insights into omnivorousness and mesophyll feeding.</title>
        <authorList>
            <person name="Liu Y."/>
            <person name="Liu H."/>
            <person name="Wang H."/>
            <person name="Huang T."/>
            <person name="Liu B."/>
            <person name="Yang B."/>
            <person name="Yin L."/>
            <person name="Li B."/>
            <person name="Zhang Y."/>
            <person name="Zhang S."/>
            <person name="Jiang F."/>
            <person name="Zhang X."/>
            <person name="Ren Y."/>
            <person name="Wang B."/>
            <person name="Wang S."/>
            <person name="Lu Y."/>
            <person name="Wu K."/>
            <person name="Fan W."/>
            <person name="Wang G."/>
        </authorList>
    </citation>
    <scope>NUCLEOTIDE SEQUENCE</scope>
    <source>
        <strain evidence="2">12Hb</strain>
    </source>
</reference>
<dbReference type="Proteomes" id="UP000466442">
    <property type="component" value="Linkage Group LG12"/>
</dbReference>
<feature type="region of interest" description="Disordered" evidence="1">
    <location>
        <begin position="206"/>
        <end position="289"/>
    </location>
</feature>
<organism evidence="2 3">
    <name type="scientific">Apolygus lucorum</name>
    <name type="common">Small green plant bug</name>
    <name type="synonym">Lygocoris lucorum</name>
    <dbReference type="NCBI Taxonomy" id="248454"/>
    <lineage>
        <taxon>Eukaryota</taxon>
        <taxon>Metazoa</taxon>
        <taxon>Ecdysozoa</taxon>
        <taxon>Arthropoda</taxon>
        <taxon>Hexapoda</taxon>
        <taxon>Insecta</taxon>
        <taxon>Pterygota</taxon>
        <taxon>Neoptera</taxon>
        <taxon>Paraneoptera</taxon>
        <taxon>Hemiptera</taxon>
        <taxon>Heteroptera</taxon>
        <taxon>Panheteroptera</taxon>
        <taxon>Cimicomorpha</taxon>
        <taxon>Miridae</taxon>
        <taxon>Mirini</taxon>
        <taxon>Apolygus</taxon>
    </lineage>
</organism>
<dbReference type="EMBL" id="WIXP02000012">
    <property type="protein sequence ID" value="KAF6201701.1"/>
    <property type="molecule type" value="Genomic_DNA"/>
</dbReference>
<name>A0A8S9X032_APOLU</name>
<proteinExistence type="predicted"/>